<evidence type="ECO:0000313" key="1">
    <source>
        <dbReference type="EMBL" id="KIJ99214.1"/>
    </source>
</evidence>
<proteinExistence type="predicted"/>
<dbReference type="OrthoDB" id="3048393at2759"/>
<protein>
    <submittedName>
        <fullName evidence="1">Uncharacterized protein</fullName>
    </submittedName>
</protein>
<dbReference type="Proteomes" id="UP000054477">
    <property type="component" value="Unassembled WGS sequence"/>
</dbReference>
<name>A0A0C9WNK8_9AGAR</name>
<accession>A0A0C9WNK8</accession>
<reference evidence="1 2" key="1">
    <citation type="submission" date="2014-04" db="EMBL/GenBank/DDBJ databases">
        <authorList>
            <consortium name="DOE Joint Genome Institute"/>
            <person name="Kuo A."/>
            <person name="Kohler A."/>
            <person name="Nagy L.G."/>
            <person name="Floudas D."/>
            <person name="Copeland A."/>
            <person name="Barry K.W."/>
            <person name="Cichocki N."/>
            <person name="Veneault-Fourrey C."/>
            <person name="LaButti K."/>
            <person name="Lindquist E.A."/>
            <person name="Lipzen A."/>
            <person name="Lundell T."/>
            <person name="Morin E."/>
            <person name="Murat C."/>
            <person name="Sun H."/>
            <person name="Tunlid A."/>
            <person name="Henrissat B."/>
            <person name="Grigoriev I.V."/>
            <person name="Hibbett D.S."/>
            <person name="Martin F."/>
            <person name="Nordberg H.P."/>
            <person name="Cantor M.N."/>
            <person name="Hua S.X."/>
        </authorList>
    </citation>
    <scope>NUCLEOTIDE SEQUENCE [LARGE SCALE GENOMIC DNA]</scope>
    <source>
        <strain evidence="1 2">LaAM-08-1</strain>
    </source>
</reference>
<dbReference type="EMBL" id="KN838651">
    <property type="protein sequence ID" value="KIJ99214.1"/>
    <property type="molecule type" value="Genomic_DNA"/>
</dbReference>
<sequence>MCKSHSPGRHPFLPKTQGSFYYHTSEPPISGQVRFRITQDDDSSSFASGVNFGKQEVPFLPWCIIFVSAETPTNSGLTLKDQVMLCRDPLCLALPRST</sequence>
<gene>
    <name evidence="1" type="ORF">K443DRAFT_680129</name>
</gene>
<organism evidence="1 2">
    <name type="scientific">Laccaria amethystina LaAM-08-1</name>
    <dbReference type="NCBI Taxonomy" id="1095629"/>
    <lineage>
        <taxon>Eukaryota</taxon>
        <taxon>Fungi</taxon>
        <taxon>Dikarya</taxon>
        <taxon>Basidiomycota</taxon>
        <taxon>Agaricomycotina</taxon>
        <taxon>Agaricomycetes</taxon>
        <taxon>Agaricomycetidae</taxon>
        <taxon>Agaricales</taxon>
        <taxon>Agaricineae</taxon>
        <taxon>Hydnangiaceae</taxon>
        <taxon>Laccaria</taxon>
    </lineage>
</organism>
<keyword evidence="2" id="KW-1185">Reference proteome</keyword>
<evidence type="ECO:0000313" key="2">
    <source>
        <dbReference type="Proteomes" id="UP000054477"/>
    </source>
</evidence>
<dbReference type="AlphaFoldDB" id="A0A0C9WNK8"/>
<reference evidence="2" key="2">
    <citation type="submission" date="2015-01" db="EMBL/GenBank/DDBJ databases">
        <title>Evolutionary Origins and Diversification of the Mycorrhizal Mutualists.</title>
        <authorList>
            <consortium name="DOE Joint Genome Institute"/>
            <consortium name="Mycorrhizal Genomics Consortium"/>
            <person name="Kohler A."/>
            <person name="Kuo A."/>
            <person name="Nagy L.G."/>
            <person name="Floudas D."/>
            <person name="Copeland A."/>
            <person name="Barry K.W."/>
            <person name="Cichocki N."/>
            <person name="Veneault-Fourrey C."/>
            <person name="LaButti K."/>
            <person name="Lindquist E.A."/>
            <person name="Lipzen A."/>
            <person name="Lundell T."/>
            <person name="Morin E."/>
            <person name="Murat C."/>
            <person name="Riley R."/>
            <person name="Ohm R."/>
            <person name="Sun H."/>
            <person name="Tunlid A."/>
            <person name="Henrissat B."/>
            <person name="Grigoriev I.V."/>
            <person name="Hibbett D.S."/>
            <person name="Martin F."/>
        </authorList>
    </citation>
    <scope>NUCLEOTIDE SEQUENCE [LARGE SCALE GENOMIC DNA]</scope>
    <source>
        <strain evidence="2">LaAM-08-1</strain>
    </source>
</reference>
<dbReference type="HOGENOM" id="CLU_2333903_0_0_1"/>